<protein>
    <submittedName>
        <fullName evidence="1">Uncharacterized protein</fullName>
    </submittedName>
</protein>
<reference evidence="1" key="1">
    <citation type="submission" date="2018-05" db="EMBL/GenBank/DDBJ databases">
        <authorList>
            <person name="Lanie J.A."/>
            <person name="Ng W.-L."/>
            <person name="Kazmierczak K.M."/>
            <person name="Andrzejewski T.M."/>
            <person name="Davidsen T.M."/>
            <person name="Wayne K.J."/>
            <person name="Tettelin H."/>
            <person name="Glass J.I."/>
            <person name="Rusch D."/>
            <person name="Podicherti R."/>
            <person name="Tsui H.-C.T."/>
            <person name="Winkler M.E."/>
        </authorList>
    </citation>
    <scope>NUCLEOTIDE SEQUENCE</scope>
</reference>
<organism evidence="1">
    <name type="scientific">marine metagenome</name>
    <dbReference type="NCBI Taxonomy" id="408172"/>
    <lineage>
        <taxon>unclassified sequences</taxon>
        <taxon>metagenomes</taxon>
        <taxon>ecological metagenomes</taxon>
    </lineage>
</organism>
<feature type="non-terminal residue" evidence="1">
    <location>
        <position position="1"/>
    </location>
</feature>
<evidence type="ECO:0000313" key="1">
    <source>
        <dbReference type="EMBL" id="SUZ88583.1"/>
    </source>
</evidence>
<accession>A0A381RHE3</accession>
<sequence length="100" mass="11362">VSTFTIFFRDTGTNSIAMMRQFADHQGNQWTASVHRADGPDYKGRYVMVLENDSGQGIALKDIRWNTEETAYRTLQTMSDVELRRRLRSATGRSAVQGIC</sequence>
<gene>
    <name evidence="1" type="ORF">METZ01_LOCUS41437</name>
</gene>
<name>A0A381RHE3_9ZZZZ</name>
<dbReference type="AlphaFoldDB" id="A0A381RHE3"/>
<dbReference type="EMBL" id="UINC01001777">
    <property type="protein sequence ID" value="SUZ88583.1"/>
    <property type="molecule type" value="Genomic_DNA"/>
</dbReference>
<proteinExistence type="predicted"/>